<keyword evidence="1" id="KW-1133">Transmembrane helix</keyword>
<gene>
    <name evidence="4" type="primary">LOC106478570</name>
</gene>
<proteinExistence type="predicted"/>
<keyword evidence="1" id="KW-0812">Transmembrane</keyword>
<dbReference type="InterPro" id="IPR018247">
    <property type="entry name" value="EF_Hand_1_Ca_BS"/>
</dbReference>
<reference evidence="4" key="1">
    <citation type="submission" date="2025-08" db="UniProtKB">
        <authorList>
            <consortium name="RefSeq"/>
        </authorList>
    </citation>
    <scope>IDENTIFICATION</scope>
    <source>
        <tissue evidence="4">Muscle</tissue>
    </source>
</reference>
<organism evidence="3 4">
    <name type="scientific">Limulus polyphemus</name>
    <name type="common">Atlantic horseshoe crab</name>
    <dbReference type="NCBI Taxonomy" id="6850"/>
    <lineage>
        <taxon>Eukaryota</taxon>
        <taxon>Metazoa</taxon>
        <taxon>Ecdysozoa</taxon>
        <taxon>Arthropoda</taxon>
        <taxon>Chelicerata</taxon>
        <taxon>Merostomata</taxon>
        <taxon>Xiphosura</taxon>
        <taxon>Limulidae</taxon>
        <taxon>Limulus</taxon>
    </lineage>
</organism>
<evidence type="ECO:0000313" key="3">
    <source>
        <dbReference type="Proteomes" id="UP000694941"/>
    </source>
</evidence>
<dbReference type="InterPro" id="IPR002048">
    <property type="entry name" value="EF_hand_dom"/>
</dbReference>
<evidence type="ECO:0000259" key="2">
    <source>
        <dbReference type="PROSITE" id="PS50222"/>
    </source>
</evidence>
<sequence length="142" mass="16163">MFLEKEEKIINLDLNIIHLKTQAKNNPYVLPIQKQTHRMMTRSLSLVLIACLLMTAVDCLPTATISRQERGFRNAALSTARGFGKRTFRDFENMGVLSRSISLEWFADQLTKNPTLAKLVAEKTMDLNGDGFISQDELYQVL</sequence>
<keyword evidence="1" id="KW-0472">Membrane</keyword>
<evidence type="ECO:0000256" key="1">
    <source>
        <dbReference type="SAM" id="Phobius"/>
    </source>
</evidence>
<feature type="transmembrane region" description="Helical" evidence="1">
    <location>
        <begin position="44"/>
        <end position="63"/>
    </location>
</feature>
<dbReference type="Proteomes" id="UP000694941">
    <property type="component" value="Unplaced"/>
</dbReference>
<keyword evidence="3" id="KW-1185">Reference proteome</keyword>
<dbReference type="PROSITE" id="PS50222">
    <property type="entry name" value="EF_HAND_2"/>
    <property type="match status" value="1"/>
</dbReference>
<evidence type="ECO:0000313" key="4">
    <source>
        <dbReference type="RefSeq" id="XP_013794581.2"/>
    </source>
</evidence>
<protein>
    <submittedName>
        <fullName evidence="4">Uncharacterized protein LOC106478570</fullName>
    </submittedName>
</protein>
<dbReference type="GeneID" id="106478570"/>
<dbReference type="RefSeq" id="XP_013794581.2">
    <property type="nucleotide sequence ID" value="XM_013939127.2"/>
</dbReference>
<accession>A0ABM1C5J2</accession>
<feature type="domain" description="EF-hand" evidence="2">
    <location>
        <begin position="123"/>
        <end position="142"/>
    </location>
</feature>
<name>A0ABM1C5J2_LIMPO</name>
<dbReference type="PROSITE" id="PS00018">
    <property type="entry name" value="EF_HAND_1"/>
    <property type="match status" value="1"/>
</dbReference>